<proteinExistence type="predicted"/>
<gene>
    <name evidence="3" type="ORF">KDAU_42580</name>
</gene>
<keyword evidence="4" id="KW-1185">Reference proteome</keyword>
<feature type="region of interest" description="Disordered" evidence="1">
    <location>
        <begin position="85"/>
        <end position="123"/>
    </location>
</feature>
<reference evidence="4" key="1">
    <citation type="submission" date="2018-12" db="EMBL/GenBank/DDBJ databases">
        <title>Tengunoibacter tsumagoiensis gen. nov., sp. nov., Dictyobacter kobayashii sp. nov., D. alpinus sp. nov., and D. joshuensis sp. nov. and description of Dictyobacteraceae fam. nov. within the order Ktedonobacterales isolated from Tengu-no-mugimeshi.</title>
        <authorList>
            <person name="Wang C.M."/>
            <person name="Zheng Y."/>
            <person name="Sakai Y."/>
            <person name="Toyoda A."/>
            <person name="Minakuchi Y."/>
            <person name="Abe K."/>
            <person name="Yokota A."/>
            <person name="Yabe S."/>
        </authorList>
    </citation>
    <scope>NUCLEOTIDE SEQUENCE [LARGE SCALE GENOMIC DNA]</scope>
    <source>
        <strain evidence="4">S-27</strain>
    </source>
</reference>
<protein>
    <recommendedName>
        <fullName evidence="2">PatA-like N-terminal domain-containing protein</fullName>
    </recommendedName>
</protein>
<organism evidence="3 4">
    <name type="scientific">Dictyobacter aurantiacus</name>
    <dbReference type="NCBI Taxonomy" id="1936993"/>
    <lineage>
        <taxon>Bacteria</taxon>
        <taxon>Bacillati</taxon>
        <taxon>Chloroflexota</taxon>
        <taxon>Ktedonobacteria</taxon>
        <taxon>Ktedonobacterales</taxon>
        <taxon>Dictyobacteraceae</taxon>
        <taxon>Dictyobacter</taxon>
    </lineage>
</organism>
<evidence type="ECO:0000259" key="2">
    <source>
        <dbReference type="Pfam" id="PF14332"/>
    </source>
</evidence>
<evidence type="ECO:0000313" key="3">
    <source>
        <dbReference type="EMBL" id="GCE06929.1"/>
    </source>
</evidence>
<name>A0A401ZJB1_9CHLR</name>
<comment type="caution">
    <text evidence="3">The sequence shown here is derived from an EMBL/GenBank/DDBJ whole genome shotgun (WGS) entry which is preliminary data.</text>
</comment>
<evidence type="ECO:0000256" key="1">
    <source>
        <dbReference type="SAM" id="MobiDB-lite"/>
    </source>
</evidence>
<feature type="domain" description="PatA-like N-terminal" evidence="2">
    <location>
        <begin position="11"/>
        <end position="81"/>
    </location>
</feature>
<dbReference type="InterPro" id="IPR025497">
    <property type="entry name" value="PatA-like_N"/>
</dbReference>
<dbReference type="PANTHER" id="PTHR36304:SF4">
    <property type="entry name" value="DUF4388 DOMAIN-CONTAINING PROTEIN"/>
    <property type="match status" value="1"/>
</dbReference>
<dbReference type="AlphaFoldDB" id="A0A401ZJB1"/>
<evidence type="ECO:0000313" key="4">
    <source>
        <dbReference type="Proteomes" id="UP000287224"/>
    </source>
</evidence>
<dbReference type="OrthoDB" id="157726at2"/>
<accession>A0A401ZJB1</accession>
<dbReference type="EMBL" id="BIFQ01000001">
    <property type="protein sequence ID" value="GCE06929.1"/>
    <property type="molecule type" value="Genomic_DNA"/>
</dbReference>
<dbReference type="Proteomes" id="UP000287224">
    <property type="component" value="Unassembled WGS sequence"/>
</dbReference>
<dbReference type="Pfam" id="PF14332">
    <property type="entry name" value="DUF4388"/>
    <property type="match status" value="1"/>
</dbReference>
<sequence>MTQRDTAADQLIKVIQVLQLGRKTGVLTVERGEGPTFEEGMLVFSYGNIVSAKTGYLNGIDACNQLYTWTRCKFAFIPHPQASGWDAPSAPLRQPETTPGPDHSARSAGARPSPNQGGEQAPQFPFHNEILYQKILEPAYSLQAIEAARLSRAHKHLFMLVNGERTLTEFVRLTGRQLSEIASQLTDLEQIGVIRRQTR</sequence>
<dbReference type="RefSeq" id="WP_160146008.1">
    <property type="nucleotide sequence ID" value="NZ_BIFQ01000001.1"/>
</dbReference>
<dbReference type="PANTHER" id="PTHR36304">
    <property type="entry name" value="DOMAIN GTPASE-ACTIVATING PROTEIN, PUTATIVE-RELATED-RELATED"/>
    <property type="match status" value="1"/>
</dbReference>